<evidence type="ECO:0000259" key="8">
    <source>
        <dbReference type="Pfam" id="PF20511"/>
    </source>
</evidence>
<accession>A0ABU1FQ67</accession>
<reference evidence="10" key="1">
    <citation type="submission" date="2023-07" db="EMBL/GenBank/DDBJ databases">
        <title>Description of three actinobacteria isolated from air of manufacturing shop in a pharmaceutical factory.</title>
        <authorList>
            <person name="Zhang D.-F."/>
        </authorList>
    </citation>
    <scope>NUCLEOTIDE SEQUENCE [LARGE SCALE GENOMIC DNA]</scope>
    <source>
        <strain evidence="10">CCTCC AB 207010</strain>
    </source>
</reference>
<dbReference type="PROSITE" id="PS00965">
    <property type="entry name" value="PMI_I_1"/>
    <property type="match status" value="1"/>
</dbReference>
<evidence type="ECO:0000256" key="5">
    <source>
        <dbReference type="ARBA" id="ARBA00022723"/>
    </source>
</evidence>
<dbReference type="Gene3D" id="1.10.441.10">
    <property type="entry name" value="Phosphomannose Isomerase, domain 2"/>
    <property type="match status" value="1"/>
</dbReference>
<evidence type="ECO:0000256" key="7">
    <source>
        <dbReference type="ARBA" id="ARBA00023235"/>
    </source>
</evidence>
<comment type="caution">
    <text evidence="9">The sequence shown here is derived from an EMBL/GenBank/DDBJ whole genome shotgun (WGS) entry which is preliminary data.</text>
</comment>
<dbReference type="PANTHER" id="PTHR10309:SF0">
    <property type="entry name" value="MANNOSE-6-PHOSPHATE ISOMERASE"/>
    <property type="match status" value="1"/>
</dbReference>
<comment type="cofactor">
    <cofactor evidence="2">
        <name>Zn(2+)</name>
        <dbReference type="ChEBI" id="CHEBI:29105"/>
    </cofactor>
</comment>
<keyword evidence="6" id="KW-0862">Zinc</keyword>
<dbReference type="Gene3D" id="2.60.120.10">
    <property type="entry name" value="Jelly Rolls"/>
    <property type="match status" value="2"/>
</dbReference>
<evidence type="ECO:0000256" key="1">
    <source>
        <dbReference type="ARBA" id="ARBA00000757"/>
    </source>
</evidence>
<keyword evidence="7 9" id="KW-0413">Isomerase</keyword>
<name>A0ABU1FQ67_9MICC</name>
<dbReference type="InterPro" id="IPR018050">
    <property type="entry name" value="Pmannose_isomerase-type1_CS"/>
</dbReference>
<evidence type="ECO:0000256" key="3">
    <source>
        <dbReference type="ARBA" id="ARBA00010772"/>
    </source>
</evidence>
<proteinExistence type="inferred from homology"/>
<dbReference type="PANTHER" id="PTHR10309">
    <property type="entry name" value="MANNOSE-6-PHOSPHATE ISOMERASE"/>
    <property type="match status" value="1"/>
</dbReference>
<evidence type="ECO:0000313" key="9">
    <source>
        <dbReference type="EMBL" id="MDR5710791.1"/>
    </source>
</evidence>
<dbReference type="InterPro" id="IPR001250">
    <property type="entry name" value="Man6P_Isoase-1"/>
</dbReference>
<protein>
    <recommendedName>
        <fullName evidence="4">mannose-6-phosphate isomerase</fullName>
        <ecNumber evidence="4">5.3.1.8</ecNumber>
    </recommendedName>
</protein>
<dbReference type="CDD" id="cd07011">
    <property type="entry name" value="cupin_PMI_type_I_N"/>
    <property type="match status" value="1"/>
</dbReference>
<dbReference type="Proteomes" id="UP001260872">
    <property type="component" value="Unassembled WGS sequence"/>
</dbReference>
<dbReference type="GO" id="GO:0004476">
    <property type="term" value="F:mannose-6-phosphate isomerase activity"/>
    <property type="evidence" value="ECO:0007669"/>
    <property type="project" value="UniProtKB-EC"/>
</dbReference>
<dbReference type="InterPro" id="IPR011051">
    <property type="entry name" value="RmlC_Cupin_sf"/>
</dbReference>
<dbReference type="PRINTS" id="PR00714">
    <property type="entry name" value="MAN6PISMRASE"/>
</dbReference>
<dbReference type="InterPro" id="IPR016305">
    <property type="entry name" value="Mannose-6-P_Isomerase"/>
</dbReference>
<feature type="domain" description="Phosphomannose isomerase type I catalytic" evidence="8">
    <location>
        <begin position="2"/>
        <end position="133"/>
    </location>
</feature>
<dbReference type="EC" id="5.3.1.8" evidence="4"/>
<evidence type="ECO:0000256" key="6">
    <source>
        <dbReference type="ARBA" id="ARBA00022833"/>
    </source>
</evidence>
<dbReference type="RefSeq" id="WP_310536216.1">
    <property type="nucleotide sequence ID" value="NZ_BAAAOC010000015.1"/>
</dbReference>
<keyword evidence="10" id="KW-1185">Reference proteome</keyword>
<gene>
    <name evidence="9" type="primary">manA</name>
    <name evidence="9" type="ORF">RH857_01365</name>
</gene>
<evidence type="ECO:0000313" key="10">
    <source>
        <dbReference type="Proteomes" id="UP001260872"/>
    </source>
</evidence>
<keyword evidence="5" id="KW-0479">Metal-binding</keyword>
<dbReference type="PIRSF" id="PIRSF001480">
    <property type="entry name" value="Mannose-6-phosphate_isomerase"/>
    <property type="match status" value="1"/>
</dbReference>
<dbReference type="Pfam" id="PF20511">
    <property type="entry name" value="PMI_typeI_cat"/>
    <property type="match status" value="1"/>
</dbReference>
<sequence length="413" mass="43975">MINSVRDYAWGSTTAFSELFDWAPSPSPRAEIWMGAHPTAPSKVLLSDDDAAVDLETLLDGELPFLLKILAAERPLSIQAHPTKEHAEAGFAAENAAGLAADAPERNYVDANHKPELIVAITEFSALCGFRPHAQAHADLTALRGPLVPHPRALDFLDQLLQHIREEDYAAALDWTLTTAAEDAATAARLLAEHLAGEADQEPETVTTTGIAVVSGTLPDTLARITEFFPGDPGLFVALMLNRVDLAPGEALFLPAGNLHAYLAGVGVEIMANSNNVLRGGLTPKRIDVAELLSVAETHVLPLPRCEPQEIAPGHYLYRPPVEEFQLHRRDLGTQGGTHPFTAQTPSIAVVVSGAMTASTDSVGEMRLAAGDSVFLRPGEDVTFSAEGPAQLFIAAAADAARPAVQQKEAPTR</sequence>
<evidence type="ECO:0000256" key="4">
    <source>
        <dbReference type="ARBA" id="ARBA00011956"/>
    </source>
</evidence>
<comment type="catalytic activity">
    <reaction evidence="1">
        <text>D-mannose 6-phosphate = D-fructose 6-phosphate</text>
        <dbReference type="Rhea" id="RHEA:12356"/>
        <dbReference type="ChEBI" id="CHEBI:58735"/>
        <dbReference type="ChEBI" id="CHEBI:61527"/>
        <dbReference type="EC" id="5.3.1.8"/>
    </reaction>
</comment>
<dbReference type="InterPro" id="IPR014710">
    <property type="entry name" value="RmlC-like_jellyroll"/>
</dbReference>
<dbReference type="SUPFAM" id="SSF51182">
    <property type="entry name" value="RmlC-like cupins"/>
    <property type="match status" value="1"/>
</dbReference>
<comment type="similarity">
    <text evidence="3">Belongs to the mannose-6-phosphate isomerase type 1 family.</text>
</comment>
<organism evidence="9 10">
    <name type="scientific">Nesterenkonia flava</name>
    <dbReference type="NCBI Taxonomy" id="469799"/>
    <lineage>
        <taxon>Bacteria</taxon>
        <taxon>Bacillati</taxon>
        <taxon>Actinomycetota</taxon>
        <taxon>Actinomycetes</taxon>
        <taxon>Micrococcales</taxon>
        <taxon>Micrococcaceae</taxon>
        <taxon>Nesterenkonia</taxon>
    </lineage>
</organism>
<dbReference type="EMBL" id="JAVKGT010000002">
    <property type="protein sequence ID" value="MDR5710791.1"/>
    <property type="molecule type" value="Genomic_DNA"/>
</dbReference>
<dbReference type="NCBIfam" id="TIGR00218">
    <property type="entry name" value="manA"/>
    <property type="match status" value="1"/>
</dbReference>
<evidence type="ECO:0000256" key="2">
    <source>
        <dbReference type="ARBA" id="ARBA00001947"/>
    </source>
</evidence>
<dbReference type="InterPro" id="IPR046457">
    <property type="entry name" value="PMI_typeI_cat"/>
</dbReference>